<sequence length="629" mass="70754">MKKATFTNSFVSSAAKASSIFGVDYQRGKSGTPQKRMERQWLNETAQKRAAAAGAESAVYAVASDEDGRNEVREYFGVNYLRHCAEEETLRYVAGRDVVGITLNDFNSLHCAPDSLLDLCGFSVRMDWKFTRGYQNRNQSAVKDEVLAKCKKNGLPVPTQMVETHRGLQAVWYLKEQKPANFLPVWNVLQNCLCEMFGQFGAASVRLGVCETVDLPVNGKKLLHSQKQPTSWDAMYNALRRAYYMRAYSAIAAKYYPDPAHRPTWYHTQQLIDGGTLQVPADEQPKPFIVNAPSYQWLRSGGWDEDLIVDAEPAVTTKCGRPMSSARASQTVGMMPAYYGEVAEDLLKLVQLRKGEFSAEMQQRLLFYIYVYSVLKISYKRDGDAPAAEAVRAADALMRHPMTPEMLEQRISGLRASARYDRTSVSRNRVISDLQITVAEQKQLKRLLGHEEDLRRKSKSGMLRSERDAALDTAIVEMLAQGKLHREIGEKLGMARESVTRRIRRNNLLREVQEARNALAKEQARAKRAEKTKDKDDDDKNGGAGAGGTQAASKPQKKSSRKPMSESRRLAVLAVQRVRRAKERLARKCSICIRNLAKRYYRLNAARVEWIGSASAAESPCNTPFPQLC</sequence>
<reference evidence="2 3" key="1">
    <citation type="journal article" date="2019" name="Nat. Med.">
        <title>A library of human gut bacterial isolates paired with longitudinal multiomics data enables mechanistic microbiome research.</title>
        <authorList>
            <person name="Poyet M."/>
            <person name="Groussin M."/>
            <person name="Gibbons S.M."/>
            <person name="Avila-Pacheco J."/>
            <person name="Jiang X."/>
            <person name="Kearney S.M."/>
            <person name="Perrotta A.R."/>
            <person name="Berdy B."/>
            <person name="Zhao S."/>
            <person name="Lieberman T.D."/>
            <person name="Swanson P.K."/>
            <person name="Smith M."/>
            <person name="Roesemann S."/>
            <person name="Alexander J.E."/>
            <person name="Rich S.A."/>
            <person name="Livny J."/>
            <person name="Vlamakis H."/>
            <person name="Clish C."/>
            <person name="Bullock K."/>
            <person name="Deik A."/>
            <person name="Scott J."/>
            <person name="Pierce K.A."/>
            <person name="Xavier R.J."/>
            <person name="Alm E.J."/>
        </authorList>
    </citation>
    <scope>NUCLEOTIDE SEQUENCE [LARGE SCALE GENOMIC DNA]</scope>
    <source>
        <strain evidence="2 3">BIOML-A4</strain>
    </source>
</reference>
<dbReference type="Proteomes" id="UP000472755">
    <property type="component" value="Unassembled WGS sequence"/>
</dbReference>
<feature type="compositionally biased region" description="Basic and acidic residues" evidence="1">
    <location>
        <begin position="522"/>
        <end position="541"/>
    </location>
</feature>
<comment type="caution">
    <text evidence="2">The sequence shown here is derived from an EMBL/GenBank/DDBJ whole genome shotgun (WGS) entry which is preliminary data.</text>
</comment>
<gene>
    <name evidence="2" type="ORF">GMD59_16650</name>
</gene>
<evidence type="ECO:0000313" key="3">
    <source>
        <dbReference type="Proteomes" id="UP000472755"/>
    </source>
</evidence>
<feature type="region of interest" description="Disordered" evidence="1">
    <location>
        <begin position="519"/>
        <end position="568"/>
    </location>
</feature>
<evidence type="ECO:0000313" key="2">
    <source>
        <dbReference type="EMBL" id="MTS28898.1"/>
    </source>
</evidence>
<proteinExistence type="predicted"/>
<organism evidence="2 3">
    <name type="scientific">Ruthenibacterium lactatiformans</name>
    <dbReference type="NCBI Taxonomy" id="1550024"/>
    <lineage>
        <taxon>Bacteria</taxon>
        <taxon>Bacillati</taxon>
        <taxon>Bacillota</taxon>
        <taxon>Clostridia</taxon>
        <taxon>Eubacteriales</taxon>
        <taxon>Oscillospiraceae</taxon>
        <taxon>Ruthenibacterium</taxon>
    </lineage>
</organism>
<accession>A0A6L6LX23</accession>
<evidence type="ECO:0000256" key="1">
    <source>
        <dbReference type="SAM" id="MobiDB-lite"/>
    </source>
</evidence>
<dbReference type="EMBL" id="WMZU01000041">
    <property type="protein sequence ID" value="MTS28898.1"/>
    <property type="molecule type" value="Genomic_DNA"/>
</dbReference>
<dbReference type="RefSeq" id="WP_155202417.1">
    <property type="nucleotide sequence ID" value="NZ_JAFHCJ010000029.1"/>
</dbReference>
<name>A0A6L6LX23_9FIRM</name>
<dbReference type="AlphaFoldDB" id="A0A6L6LX23"/>
<protein>
    <submittedName>
        <fullName evidence="2">Uncharacterized protein</fullName>
    </submittedName>
</protein>